<dbReference type="NCBIfam" id="TIGR01400">
    <property type="entry name" value="fliR"/>
    <property type="match status" value="1"/>
</dbReference>
<reference evidence="12 13" key="1">
    <citation type="submission" date="2019-08" db="EMBL/GenBank/DDBJ databases">
        <title>In-depth cultivation of the pig gut microbiome towards novel bacterial diversity and tailored functional studies.</title>
        <authorList>
            <person name="Wylensek D."/>
            <person name="Hitch T.C.A."/>
            <person name="Clavel T."/>
        </authorList>
    </citation>
    <scope>NUCLEOTIDE SEQUENCE [LARGE SCALE GENOMIC DNA]</scope>
    <source>
        <strain evidence="12 13">Med78-601-WT-4W-RMD-3</strain>
    </source>
</reference>
<comment type="subcellular location">
    <subcellularLocation>
        <location evidence="10">Cell membrane</location>
        <topology evidence="10">Multi-pass membrane protein</topology>
    </subcellularLocation>
    <subcellularLocation>
        <location evidence="10">Bacterial flagellum basal body</location>
    </subcellularLocation>
</comment>
<comment type="function">
    <text evidence="1 10">Role in flagellar biosynthesis.</text>
</comment>
<accession>A0A844FGA2</accession>
<dbReference type="GO" id="GO:0006605">
    <property type="term" value="P:protein targeting"/>
    <property type="evidence" value="ECO:0007669"/>
    <property type="project" value="UniProtKB-UniRule"/>
</dbReference>
<comment type="similarity">
    <text evidence="2 10">Belongs to the FliR/MopE/SpaR family.</text>
</comment>
<dbReference type="InterPro" id="IPR006303">
    <property type="entry name" value="FliR"/>
</dbReference>
<keyword evidence="7 10" id="KW-0472">Membrane</keyword>
<evidence type="ECO:0000313" key="14">
    <source>
        <dbReference type="Proteomes" id="UP001108123"/>
    </source>
</evidence>
<dbReference type="EMBL" id="JAKNID010000009">
    <property type="protein sequence ID" value="MCG4564638.1"/>
    <property type="molecule type" value="Genomic_DNA"/>
</dbReference>
<keyword evidence="6 10" id="KW-1133">Transmembrane helix</keyword>
<proteinExistence type="inferred from homology"/>
<feature type="transmembrane region" description="Helical" evidence="10">
    <location>
        <begin position="44"/>
        <end position="65"/>
    </location>
</feature>
<dbReference type="PANTHER" id="PTHR30065">
    <property type="entry name" value="FLAGELLAR BIOSYNTHETIC PROTEIN FLIR"/>
    <property type="match status" value="1"/>
</dbReference>
<dbReference type="Proteomes" id="UP001108123">
    <property type="component" value="Unassembled WGS sequence"/>
</dbReference>
<feature type="transmembrane region" description="Helical" evidence="10">
    <location>
        <begin position="12"/>
        <end position="32"/>
    </location>
</feature>
<feature type="transmembrane region" description="Helical" evidence="10">
    <location>
        <begin position="121"/>
        <end position="139"/>
    </location>
</feature>
<feature type="transmembrane region" description="Helical" evidence="10">
    <location>
        <begin position="219"/>
        <end position="243"/>
    </location>
</feature>
<keyword evidence="12" id="KW-0969">Cilium</keyword>
<dbReference type="InterPro" id="IPR002010">
    <property type="entry name" value="T3SS_IM_R"/>
</dbReference>
<dbReference type="GO" id="GO:0005886">
    <property type="term" value="C:plasma membrane"/>
    <property type="evidence" value="ECO:0007669"/>
    <property type="project" value="UniProtKB-SubCell"/>
</dbReference>
<dbReference type="PRINTS" id="PR00953">
    <property type="entry name" value="TYPE3IMRPROT"/>
</dbReference>
<dbReference type="GO" id="GO:0044780">
    <property type="term" value="P:bacterial-type flagellum assembly"/>
    <property type="evidence" value="ECO:0007669"/>
    <property type="project" value="UniProtKB-UniRule"/>
</dbReference>
<evidence type="ECO:0000313" key="12">
    <source>
        <dbReference type="EMBL" id="MSS42990.1"/>
    </source>
</evidence>
<evidence type="ECO:0000256" key="7">
    <source>
        <dbReference type="ARBA" id="ARBA00023136"/>
    </source>
</evidence>
<feature type="transmembrane region" description="Helical" evidence="10">
    <location>
        <begin position="185"/>
        <end position="207"/>
    </location>
</feature>
<dbReference type="Pfam" id="PF01311">
    <property type="entry name" value="Bac_export_1"/>
    <property type="match status" value="1"/>
</dbReference>
<keyword evidence="12" id="KW-0966">Cell projection</keyword>
<name>A0A844FGA2_9FIRM</name>
<reference evidence="11" key="2">
    <citation type="submission" date="2022-01" db="EMBL/GenBank/DDBJ databases">
        <title>Collection of gut derived symbiotic bacterial strains cultured from healthy donors.</title>
        <authorList>
            <person name="Lin H."/>
            <person name="Kohout C."/>
            <person name="Waligurski E."/>
            <person name="Pamer E.G."/>
        </authorList>
    </citation>
    <scope>NUCLEOTIDE SEQUENCE</scope>
    <source>
        <strain evidence="11">MSK.14.39</strain>
    </source>
</reference>
<sequence>MNDILNILTGRYELFLLVFVRVSGIFLFSPLFSSQNVPNKLKLSFSFIFSLLLTSNFKVGSVGELDGSFTLLIIKELMVGIIIGYISYAFFSVFYILGQIVDMEIGFGMVNVIDPQNKVQIPVMGNFYYILAFLLFLLTNGHHLAIKALIDSYEYIPIGELVISEATVKQLVNILAKTFSLGFKIASPIVITILLMDILLGVLSRTIPQMNVFVVGMPLKIIVGMLVIAATIPIFNVLTGYVFKDMLKEIYNFLKSP</sequence>
<dbReference type="AlphaFoldDB" id="A0A844FGA2"/>
<dbReference type="OrthoDB" id="9807748at2"/>
<comment type="caution">
    <text evidence="12">The sequence shown here is derived from an EMBL/GenBank/DDBJ whole genome shotgun (WGS) entry which is preliminary data.</text>
</comment>
<evidence type="ECO:0000256" key="4">
    <source>
        <dbReference type="ARBA" id="ARBA00022475"/>
    </source>
</evidence>
<evidence type="ECO:0000256" key="2">
    <source>
        <dbReference type="ARBA" id="ARBA00009772"/>
    </source>
</evidence>
<feature type="transmembrane region" description="Helical" evidence="10">
    <location>
        <begin position="77"/>
        <end position="101"/>
    </location>
</feature>
<evidence type="ECO:0000256" key="9">
    <source>
        <dbReference type="NCBIfam" id="TIGR01400"/>
    </source>
</evidence>
<dbReference type="EMBL" id="VULR01000004">
    <property type="protein sequence ID" value="MSS42990.1"/>
    <property type="molecule type" value="Genomic_DNA"/>
</dbReference>
<keyword evidence="4 10" id="KW-1003">Cell membrane</keyword>
<keyword evidence="8 10" id="KW-0975">Bacterial flagellum</keyword>
<keyword evidence="14" id="KW-1185">Reference proteome</keyword>
<evidence type="ECO:0000313" key="11">
    <source>
        <dbReference type="EMBL" id="MCG4564638.1"/>
    </source>
</evidence>
<dbReference type="GO" id="GO:0009425">
    <property type="term" value="C:bacterial-type flagellum basal body"/>
    <property type="evidence" value="ECO:0007669"/>
    <property type="project" value="UniProtKB-SubCell"/>
</dbReference>
<evidence type="ECO:0000256" key="10">
    <source>
        <dbReference type="RuleBase" id="RU362071"/>
    </source>
</evidence>
<protein>
    <recommendedName>
        <fullName evidence="3 9">Flagellar biosynthetic protein FliR</fullName>
    </recommendedName>
</protein>
<keyword evidence="5 10" id="KW-0812">Transmembrane</keyword>
<evidence type="ECO:0000256" key="1">
    <source>
        <dbReference type="ARBA" id="ARBA00002578"/>
    </source>
</evidence>
<keyword evidence="12" id="KW-0282">Flagellum</keyword>
<organism evidence="12 13">
    <name type="scientific">Anaerosalibacter bizertensis</name>
    <dbReference type="NCBI Taxonomy" id="932217"/>
    <lineage>
        <taxon>Bacteria</taxon>
        <taxon>Bacillati</taxon>
        <taxon>Bacillota</taxon>
        <taxon>Tissierellia</taxon>
        <taxon>Tissierellales</taxon>
        <taxon>Sporanaerobacteraceae</taxon>
        <taxon>Anaerosalibacter</taxon>
    </lineage>
</organism>
<dbReference type="PANTHER" id="PTHR30065:SF1">
    <property type="entry name" value="SURFACE PRESENTATION OF ANTIGENS PROTEIN SPAR"/>
    <property type="match status" value="1"/>
</dbReference>
<dbReference type="Proteomes" id="UP000462760">
    <property type="component" value="Unassembled WGS sequence"/>
</dbReference>
<evidence type="ECO:0000256" key="6">
    <source>
        <dbReference type="ARBA" id="ARBA00022989"/>
    </source>
</evidence>
<evidence type="ECO:0000256" key="5">
    <source>
        <dbReference type="ARBA" id="ARBA00022692"/>
    </source>
</evidence>
<dbReference type="RefSeq" id="WP_154483665.1">
    <property type="nucleotide sequence ID" value="NZ_JAHLOA010000004.1"/>
</dbReference>
<evidence type="ECO:0000256" key="3">
    <source>
        <dbReference type="ARBA" id="ARBA00021717"/>
    </source>
</evidence>
<evidence type="ECO:0000313" key="13">
    <source>
        <dbReference type="Proteomes" id="UP000462760"/>
    </source>
</evidence>
<gene>
    <name evidence="12" type="primary">fliR</name>
    <name evidence="12" type="ORF">FYJ27_04480</name>
    <name evidence="11" type="ORF">L0P62_04165</name>
</gene>
<evidence type="ECO:0000256" key="8">
    <source>
        <dbReference type="ARBA" id="ARBA00023143"/>
    </source>
</evidence>